<dbReference type="OrthoDB" id="2889724at2"/>
<evidence type="ECO:0000313" key="5">
    <source>
        <dbReference type="Proteomes" id="UP000018896"/>
    </source>
</evidence>
<name>W4QS90_HALA3</name>
<gene>
    <name evidence="4" type="ORF">JCM9157_2031</name>
</gene>
<evidence type="ECO:0000313" key="4">
    <source>
        <dbReference type="EMBL" id="GAE34946.1"/>
    </source>
</evidence>
<keyword evidence="2" id="KW-0178">Competence</keyword>
<dbReference type="AlphaFoldDB" id="W4QS90"/>
<comment type="subcellular location">
    <subcellularLocation>
        <location evidence="1">Cell surface</location>
    </subcellularLocation>
</comment>
<sequence length="150" mass="16891">MKMANERGITLVELLVVITIMGVITAAVTGLVSYSLKTEKVVSGQNDVQREARFIMEHMTEKMRDTAYWFEDTGTGNWTLEKDGTVFLTYVNSDKKITLGEQTGSVLSDSVTKFEVKENEADRNEVDVILEITKPNGKIKLESTIIYSRF</sequence>
<dbReference type="InterPro" id="IPR012902">
    <property type="entry name" value="N_methyl_site"/>
</dbReference>
<dbReference type="Gene3D" id="3.30.700.10">
    <property type="entry name" value="Glycoprotein, Type 4 Pilin"/>
    <property type="match status" value="1"/>
</dbReference>
<dbReference type="GO" id="GO:0009986">
    <property type="term" value="C:cell surface"/>
    <property type="evidence" value="ECO:0007669"/>
    <property type="project" value="UniProtKB-SubCell"/>
</dbReference>
<protein>
    <recommendedName>
        <fullName evidence="6">Prepilin-type N-terminal cleavage/methylation domain-containing protein</fullName>
    </recommendedName>
</protein>
<feature type="transmembrane region" description="Helical" evidence="3">
    <location>
        <begin position="12"/>
        <end position="36"/>
    </location>
</feature>
<organism evidence="4 5">
    <name type="scientific">Halalkalibacter akibai (strain ATCC 43226 / DSM 21942 / CIP 109018 / JCM 9157 / 1139)</name>
    <name type="common">Bacillus akibai</name>
    <dbReference type="NCBI Taxonomy" id="1236973"/>
    <lineage>
        <taxon>Bacteria</taxon>
        <taxon>Bacillati</taxon>
        <taxon>Bacillota</taxon>
        <taxon>Bacilli</taxon>
        <taxon>Bacillales</taxon>
        <taxon>Bacillaceae</taxon>
        <taxon>Halalkalibacter</taxon>
    </lineage>
</organism>
<dbReference type="EMBL" id="BAUV01000012">
    <property type="protein sequence ID" value="GAE34946.1"/>
    <property type="molecule type" value="Genomic_DNA"/>
</dbReference>
<dbReference type="SUPFAM" id="SSF54523">
    <property type="entry name" value="Pili subunits"/>
    <property type="match status" value="1"/>
</dbReference>
<proteinExistence type="predicted"/>
<evidence type="ECO:0000256" key="2">
    <source>
        <dbReference type="ARBA" id="ARBA00023287"/>
    </source>
</evidence>
<keyword evidence="3" id="KW-0472">Membrane</keyword>
<dbReference type="PROSITE" id="PS00409">
    <property type="entry name" value="PROKAR_NTER_METHYL"/>
    <property type="match status" value="1"/>
</dbReference>
<dbReference type="NCBIfam" id="TIGR02532">
    <property type="entry name" value="IV_pilin_GFxxxE"/>
    <property type="match status" value="1"/>
</dbReference>
<keyword evidence="3" id="KW-0812">Transmembrane</keyword>
<evidence type="ECO:0008006" key="6">
    <source>
        <dbReference type="Google" id="ProtNLM"/>
    </source>
</evidence>
<dbReference type="GO" id="GO:0030420">
    <property type="term" value="P:establishment of competence for transformation"/>
    <property type="evidence" value="ECO:0007669"/>
    <property type="project" value="UniProtKB-KW"/>
</dbReference>
<evidence type="ECO:0000256" key="3">
    <source>
        <dbReference type="SAM" id="Phobius"/>
    </source>
</evidence>
<keyword evidence="5" id="KW-1185">Reference proteome</keyword>
<dbReference type="STRING" id="1236973.JCM9157_2031"/>
<dbReference type="InterPro" id="IPR045584">
    <property type="entry name" value="Pilin-like"/>
</dbReference>
<comment type="caution">
    <text evidence="4">The sequence shown here is derived from an EMBL/GenBank/DDBJ whole genome shotgun (WGS) entry which is preliminary data.</text>
</comment>
<evidence type="ECO:0000256" key="1">
    <source>
        <dbReference type="ARBA" id="ARBA00004241"/>
    </source>
</evidence>
<dbReference type="Pfam" id="PF07963">
    <property type="entry name" value="N_methyl"/>
    <property type="match status" value="1"/>
</dbReference>
<accession>W4QS90</accession>
<keyword evidence="3" id="KW-1133">Transmembrane helix</keyword>
<reference evidence="4 5" key="1">
    <citation type="journal article" date="2014" name="Genome Announc.">
        <title>Draft Genome Sequences of Three Alkaliphilic Bacillus Strains, Bacillus wakoensis JCM 9140T, Bacillus akibai JCM 9157T, and Bacillus hemicellulosilyticus JCM 9152T.</title>
        <authorList>
            <person name="Yuki M."/>
            <person name="Oshima K."/>
            <person name="Suda W."/>
            <person name="Oshida Y."/>
            <person name="Kitamura K."/>
            <person name="Iida T."/>
            <person name="Hattori M."/>
            <person name="Ohkuma M."/>
        </authorList>
    </citation>
    <scope>NUCLEOTIDE SEQUENCE [LARGE SCALE GENOMIC DNA]</scope>
    <source>
        <strain evidence="4 5">JCM 9157</strain>
    </source>
</reference>
<dbReference type="RefSeq" id="WP_035664100.1">
    <property type="nucleotide sequence ID" value="NZ_BAUV01000012.1"/>
</dbReference>
<dbReference type="Proteomes" id="UP000018896">
    <property type="component" value="Unassembled WGS sequence"/>
</dbReference>